<dbReference type="EMBL" id="JARJCW010000193">
    <property type="protein sequence ID" value="KAJ7187556.1"/>
    <property type="molecule type" value="Genomic_DNA"/>
</dbReference>
<name>A0AAD6Y0N5_9AGAR</name>
<gene>
    <name evidence="2" type="ORF">GGX14DRAFT_580978</name>
</gene>
<accession>A0AAD6Y0N5</accession>
<evidence type="ECO:0000256" key="1">
    <source>
        <dbReference type="SAM" id="MobiDB-lite"/>
    </source>
</evidence>
<dbReference type="Proteomes" id="UP001219525">
    <property type="component" value="Unassembled WGS sequence"/>
</dbReference>
<proteinExistence type="predicted"/>
<keyword evidence="3" id="KW-1185">Reference proteome</keyword>
<dbReference type="AlphaFoldDB" id="A0AAD6Y0N5"/>
<organism evidence="2 3">
    <name type="scientific">Mycena pura</name>
    <dbReference type="NCBI Taxonomy" id="153505"/>
    <lineage>
        <taxon>Eukaryota</taxon>
        <taxon>Fungi</taxon>
        <taxon>Dikarya</taxon>
        <taxon>Basidiomycota</taxon>
        <taxon>Agaricomycotina</taxon>
        <taxon>Agaricomycetes</taxon>
        <taxon>Agaricomycetidae</taxon>
        <taxon>Agaricales</taxon>
        <taxon>Marasmiineae</taxon>
        <taxon>Mycenaceae</taxon>
        <taxon>Mycena</taxon>
    </lineage>
</organism>
<feature type="compositionally biased region" description="Polar residues" evidence="1">
    <location>
        <begin position="600"/>
        <end position="610"/>
    </location>
</feature>
<feature type="region of interest" description="Disordered" evidence="1">
    <location>
        <begin position="599"/>
        <end position="619"/>
    </location>
</feature>
<sequence length="887" mass="97154">MPYAATRRTPHHTQCTAVHALCCYPHPSHARRGMPYTATRPRPPHCMLYAPPVTRYPRTSHAWWGVPYNCYPPSHCMPHTPLLARHLPRCTLYVCAPPPHTCCKERNMRRLQSVPGCGARREWRGVRCVALRTPYIFAHRRARRMRYVALRTPYIFAPHRRARRTCATHTQHTCVMHARRIAVRALRTRCTTARCTTPCTARRALCCFLPHAPPLAAQPVMRGGAYACAPPLRMSQHACTAHGGACAALLHAARPAASRTTPRHTPHHAPYACACTAHAAAHVAAWRFVRCADFHLHPAASRTTRRHTPHHPPRAVCACTAHAAVHVAARWCVRCAVTRRTPWTAARCAAHLTAGARCADFHLRPTRHAGARRTTRRTLYACAQPPRISQHAGARRCAVTCCSPRYQLSIARSPHAIRARPAAAHVAHGTWRAPCITGQDLLSALHRHVVVCPSSGAAVICQILACQPPFDAGSITVTTAQNRHFAGPTVQVLGSLPLPSVCFIQAVQETSTDPPYYAAWLPAGHALCHFFLQFKAKVEMSSLTSAGQTPDLNLFYSSLLSLSMSGSDVGTPLAAQASDVHPSNLLGLDFHPLLMPVDTPTMNSRAQSHSDPPFLSISAPDVETQPALEASDHYSSNLLTPTTDSDLEYSLPQIIDLDALWNCSVPPTPCPTGSPTPLTHPSPLSTPYHLHTASDIPRPHLPPVGPSEESIAAVCASLVPDYVRVASIARFAAGKKSSGLVALAQSFFAMEHILASLGLEPKTLEASKEFRLTEEMSSTWNGSQVILQFGWSSTTFNNKYRLYNHARKIAAGTWKDNITNDGANKSLHNIFCGLQYLWSPDGPLHPTHRFAPWKPPHNASSIQKSAASLCEKILRVNMTAISSKIDM</sequence>
<protein>
    <submittedName>
        <fullName evidence="2">Uncharacterized protein</fullName>
    </submittedName>
</protein>
<evidence type="ECO:0000313" key="2">
    <source>
        <dbReference type="EMBL" id="KAJ7187556.1"/>
    </source>
</evidence>
<reference evidence="2" key="1">
    <citation type="submission" date="2023-03" db="EMBL/GenBank/DDBJ databases">
        <title>Massive genome expansion in bonnet fungi (Mycena s.s.) driven by repeated elements and novel gene families across ecological guilds.</title>
        <authorList>
            <consortium name="Lawrence Berkeley National Laboratory"/>
            <person name="Harder C.B."/>
            <person name="Miyauchi S."/>
            <person name="Viragh M."/>
            <person name="Kuo A."/>
            <person name="Thoen E."/>
            <person name="Andreopoulos B."/>
            <person name="Lu D."/>
            <person name="Skrede I."/>
            <person name="Drula E."/>
            <person name="Henrissat B."/>
            <person name="Morin E."/>
            <person name="Kohler A."/>
            <person name="Barry K."/>
            <person name="LaButti K."/>
            <person name="Morin E."/>
            <person name="Salamov A."/>
            <person name="Lipzen A."/>
            <person name="Mereny Z."/>
            <person name="Hegedus B."/>
            <person name="Baldrian P."/>
            <person name="Stursova M."/>
            <person name="Weitz H."/>
            <person name="Taylor A."/>
            <person name="Grigoriev I.V."/>
            <person name="Nagy L.G."/>
            <person name="Martin F."/>
            <person name="Kauserud H."/>
        </authorList>
    </citation>
    <scope>NUCLEOTIDE SEQUENCE</scope>
    <source>
        <strain evidence="2">9144</strain>
    </source>
</reference>
<comment type="caution">
    <text evidence="2">The sequence shown here is derived from an EMBL/GenBank/DDBJ whole genome shotgun (WGS) entry which is preliminary data.</text>
</comment>
<evidence type="ECO:0000313" key="3">
    <source>
        <dbReference type="Proteomes" id="UP001219525"/>
    </source>
</evidence>